<keyword evidence="2" id="KW-1185">Reference proteome</keyword>
<sequence length="385" mass="46263">MFIQVVKKQLDSSTLCPLCQAAMYWVDAEQLEHDFNFHECSHCQHRVFQSEHFTCHCERCTKQRKNLLKETRIQEYKKKKVKDRPTPRLDKISFLHKLFLLAVLDDNIREDSEHKEYIDWNRLKYAPISPNISFQNALIKQLEKEDIICLTEQQDDCATYYINVRLDGYTEPSLFSITHQLRAWFYENLSQGVPFEDSNEVKDVLYLMLYQEVIQFCMFTCKPWNIQIAGHASFRQLCYQLLDQLAVEQIFHLVYTALSYLHEKNALETRNDGFINTHRLKKTIIQYRERAISQRWETPNFPRPEQLPFHKMGEILYFKFLNHDQKILSQPVWHLWQKISPRLGFYSDKRCMHCGSNELDIEYDAQSYVSMICRKCKHRDHYFTQ</sequence>
<dbReference type="STRING" id="1219383.SAMN05421733_103210"/>
<proteinExistence type="predicted"/>
<reference evidence="2" key="1">
    <citation type="submission" date="2016-09" db="EMBL/GenBank/DDBJ databases">
        <authorList>
            <person name="Varghese N."/>
            <person name="Submissions S."/>
        </authorList>
    </citation>
    <scope>NUCLEOTIDE SEQUENCE [LARGE SCALE GENOMIC DNA]</scope>
    <source>
        <strain evidence="2">ANC 4422</strain>
    </source>
</reference>
<dbReference type="RefSeq" id="WP_171258534.1">
    <property type="nucleotide sequence ID" value="NZ_FMYL01000003.1"/>
</dbReference>
<accession>A0A1G6H2H9</accession>
<name>A0A1G6H2H9_9GAMM</name>
<dbReference type="Proteomes" id="UP000242501">
    <property type="component" value="Unassembled WGS sequence"/>
</dbReference>
<gene>
    <name evidence="1" type="ORF">SAMN05421733_103210</name>
</gene>
<evidence type="ECO:0000313" key="2">
    <source>
        <dbReference type="Proteomes" id="UP000242501"/>
    </source>
</evidence>
<organism evidence="1 2">
    <name type="scientific">Acinetobacter boissieri</name>
    <dbReference type="NCBI Taxonomy" id="1219383"/>
    <lineage>
        <taxon>Bacteria</taxon>
        <taxon>Pseudomonadati</taxon>
        <taxon>Pseudomonadota</taxon>
        <taxon>Gammaproteobacteria</taxon>
        <taxon>Moraxellales</taxon>
        <taxon>Moraxellaceae</taxon>
        <taxon>Acinetobacter</taxon>
    </lineage>
</organism>
<evidence type="ECO:0000313" key="1">
    <source>
        <dbReference type="EMBL" id="SDB88510.1"/>
    </source>
</evidence>
<protein>
    <submittedName>
        <fullName evidence="1">Uncharacterized protein</fullName>
    </submittedName>
</protein>
<dbReference type="AlphaFoldDB" id="A0A1G6H2H9"/>
<dbReference type="EMBL" id="FMYL01000003">
    <property type="protein sequence ID" value="SDB88510.1"/>
    <property type="molecule type" value="Genomic_DNA"/>
</dbReference>